<accession>A0AAJ0BUN1</accession>
<comment type="caution">
    <text evidence="7">The sequence shown here is derived from an EMBL/GenBank/DDBJ whole genome shotgun (WGS) entry which is preliminary data.</text>
</comment>
<feature type="transmembrane region" description="Helical" evidence="6">
    <location>
        <begin position="491"/>
        <end position="507"/>
    </location>
</feature>
<evidence type="ECO:0000256" key="2">
    <source>
        <dbReference type="ARBA" id="ARBA00022692"/>
    </source>
</evidence>
<dbReference type="PANTHER" id="PTHR46494">
    <property type="entry name" value="CORA FAMILY METAL ION TRANSPORTER (EUROFUNG)"/>
    <property type="match status" value="1"/>
</dbReference>
<feature type="compositionally biased region" description="Basic and acidic residues" evidence="5">
    <location>
        <begin position="49"/>
        <end position="59"/>
    </location>
</feature>
<reference evidence="7" key="1">
    <citation type="submission" date="2023-06" db="EMBL/GenBank/DDBJ databases">
        <title>Genome-scale phylogeny and comparative genomics of the fungal order Sordariales.</title>
        <authorList>
            <consortium name="Lawrence Berkeley National Laboratory"/>
            <person name="Hensen N."/>
            <person name="Bonometti L."/>
            <person name="Westerberg I."/>
            <person name="Brannstrom I.O."/>
            <person name="Guillou S."/>
            <person name="Cros-Aarteil S."/>
            <person name="Calhoun S."/>
            <person name="Haridas S."/>
            <person name="Kuo A."/>
            <person name="Mondo S."/>
            <person name="Pangilinan J."/>
            <person name="Riley R."/>
            <person name="Labutti K."/>
            <person name="Andreopoulos B."/>
            <person name="Lipzen A."/>
            <person name="Chen C."/>
            <person name="Yanf M."/>
            <person name="Daum C."/>
            <person name="Ng V."/>
            <person name="Clum A."/>
            <person name="Steindorff A."/>
            <person name="Ohm R."/>
            <person name="Martin F."/>
            <person name="Silar P."/>
            <person name="Natvig D."/>
            <person name="Lalanne C."/>
            <person name="Gautier V."/>
            <person name="Ament-Velasquez S.L."/>
            <person name="Kruys A."/>
            <person name="Hutchinson M.I."/>
            <person name="Powell A.J."/>
            <person name="Barry K."/>
            <person name="Miller A.N."/>
            <person name="Grigoriev I.V."/>
            <person name="Debuchy R."/>
            <person name="Gladieux P."/>
            <person name="Thoren M.H."/>
            <person name="Johannesson H."/>
        </authorList>
    </citation>
    <scope>NUCLEOTIDE SEQUENCE</scope>
    <source>
        <strain evidence="7">8032-3</strain>
    </source>
</reference>
<dbReference type="InterPro" id="IPR002523">
    <property type="entry name" value="MgTranspt_CorA/ZnTranspt_ZntB"/>
</dbReference>
<dbReference type="RefSeq" id="XP_060278534.1">
    <property type="nucleotide sequence ID" value="XM_060429298.1"/>
</dbReference>
<dbReference type="GO" id="GO:0005886">
    <property type="term" value="C:plasma membrane"/>
    <property type="evidence" value="ECO:0007669"/>
    <property type="project" value="UniProtKB-SubCell"/>
</dbReference>
<organism evidence="7 8">
    <name type="scientific">Phialemonium atrogriseum</name>
    <dbReference type="NCBI Taxonomy" id="1093897"/>
    <lineage>
        <taxon>Eukaryota</taxon>
        <taxon>Fungi</taxon>
        <taxon>Dikarya</taxon>
        <taxon>Ascomycota</taxon>
        <taxon>Pezizomycotina</taxon>
        <taxon>Sordariomycetes</taxon>
        <taxon>Sordariomycetidae</taxon>
        <taxon>Cephalothecales</taxon>
        <taxon>Cephalothecaceae</taxon>
        <taxon>Phialemonium</taxon>
    </lineage>
</organism>
<comment type="subcellular location">
    <subcellularLocation>
        <location evidence="1">Cell membrane</location>
        <topology evidence="1">Multi-pass membrane protein</topology>
    </subcellularLocation>
</comment>
<dbReference type="Pfam" id="PF01544">
    <property type="entry name" value="CorA"/>
    <property type="match status" value="1"/>
</dbReference>
<dbReference type="GeneID" id="85312485"/>
<dbReference type="Proteomes" id="UP001244011">
    <property type="component" value="Unassembled WGS sequence"/>
</dbReference>
<dbReference type="GO" id="GO:0000287">
    <property type="term" value="F:magnesium ion binding"/>
    <property type="evidence" value="ECO:0007669"/>
    <property type="project" value="TreeGrafter"/>
</dbReference>
<dbReference type="Gene3D" id="1.20.58.340">
    <property type="entry name" value="Magnesium transport protein CorA, transmembrane region"/>
    <property type="match status" value="1"/>
</dbReference>
<dbReference type="GO" id="GO:0015087">
    <property type="term" value="F:cobalt ion transmembrane transporter activity"/>
    <property type="evidence" value="ECO:0007669"/>
    <property type="project" value="TreeGrafter"/>
</dbReference>
<dbReference type="PANTHER" id="PTHR46494:SF1">
    <property type="entry name" value="CORA FAMILY METAL ION TRANSPORTER (EUROFUNG)"/>
    <property type="match status" value="1"/>
</dbReference>
<keyword evidence="4 6" id="KW-0472">Membrane</keyword>
<feature type="transmembrane region" description="Helical" evidence="6">
    <location>
        <begin position="590"/>
        <end position="616"/>
    </location>
</feature>
<dbReference type="InterPro" id="IPR045863">
    <property type="entry name" value="CorA_TM1_TM2"/>
</dbReference>
<feature type="compositionally biased region" description="Low complexity" evidence="5">
    <location>
        <begin position="81"/>
        <end position="93"/>
    </location>
</feature>
<evidence type="ECO:0000256" key="6">
    <source>
        <dbReference type="SAM" id="Phobius"/>
    </source>
</evidence>
<keyword evidence="2 6" id="KW-0812">Transmembrane</keyword>
<feature type="region of interest" description="Disordered" evidence="5">
    <location>
        <begin position="40"/>
        <end position="100"/>
    </location>
</feature>
<evidence type="ECO:0000313" key="8">
    <source>
        <dbReference type="Proteomes" id="UP001244011"/>
    </source>
</evidence>
<proteinExistence type="predicted"/>
<evidence type="ECO:0000256" key="5">
    <source>
        <dbReference type="SAM" id="MobiDB-lite"/>
    </source>
</evidence>
<sequence length="746" mass="83340">MDSSIADGPTVGPDDSTSKLLAEVGRLIRQQERLIALIEQNSVPAGDYKPPHEQPEPVIREVTPAQEEQPDDGNPPSDGKSAPSEVASSAPEDAQLETGDDEDAAAAFWDRVTVTEESLSGSMDRFMSWLKHVARWQSGKQGTGLALQTDSLTELPGLDEDPSLDVLKFLRSSIPSSWPKPGWAREALDSQKNSGRLITQDLFSTSGWSLGRNQLKLSYSCSNDGIFGPSSPEFASPDEILCVIQCIVNPSWLNDAVGFIGFDSIAAIWNALGVHPCLCWDKDWHRSGWAIDFLDFFKFRCPHDFLFRHARPWSTITDRRHCASRRSILEPQIEHTYQINLCVFITADSESLPPTGPALRGIRCEREVGTLSFMGNSFLIAERQNSLALNLVLDEGSVDRSVVVVLADVWSPRRRGESPEDRVHMKPSRRLCGLVHFLRLLCRYIQDWRRNWATTISRIEAALIVKVPEVLHTESRKTLMYDDTKLQRSEFYFSLLQLLRIFSAYIRRNLDDMKTEKEVFLEKLKKELVRHEQDLAEYNWTQVMEFADDCGRELLDRITKKIEEIESLRDGLFNAQSVKEAVTGTQINRYLLVFTLVTLLFLPPSFVATFYGMHLFDIQDDPPTTQHQFWLVLGSVSGATYLIAALSLSGIHRSDKVRGWLAQWLGLGLGRKPRSPSASPRAPKSDPKTSAMGGQPEKAGNMKGSTGLRLPKGILGSVLSKRKPGGQRGADGDNDMEAQMSGGNGK</sequence>
<evidence type="ECO:0000256" key="3">
    <source>
        <dbReference type="ARBA" id="ARBA00022989"/>
    </source>
</evidence>
<keyword evidence="3 6" id="KW-1133">Transmembrane helix</keyword>
<feature type="region of interest" description="Disordered" evidence="5">
    <location>
        <begin position="671"/>
        <end position="746"/>
    </location>
</feature>
<protein>
    <submittedName>
        <fullName evidence="7">Uncharacterized protein</fullName>
    </submittedName>
</protein>
<feature type="transmembrane region" description="Helical" evidence="6">
    <location>
        <begin position="628"/>
        <end position="648"/>
    </location>
</feature>
<evidence type="ECO:0000256" key="4">
    <source>
        <dbReference type="ARBA" id="ARBA00023136"/>
    </source>
</evidence>
<name>A0AAJ0BUN1_9PEZI</name>
<dbReference type="EMBL" id="MU839039">
    <property type="protein sequence ID" value="KAK1762321.1"/>
    <property type="molecule type" value="Genomic_DNA"/>
</dbReference>
<evidence type="ECO:0000256" key="1">
    <source>
        <dbReference type="ARBA" id="ARBA00004651"/>
    </source>
</evidence>
<dbReference type="GO" id="GO:0050897">
    <property type="term" value="F:cobalt ion binding"/>
    <property type="evidence" value="ECO:0007669"/>
    <property type="project" value="TreeGrafter"/>
</dbReference>
<gene>
    <name evidence="7" type="ORF">QBC33DRAFT_552288</name>
</gene>
<dbReference type="GO" id="GO:0015095">
    <property type="term" value="F:magnesium ion transmembrane transporter activity"/>
    <property type="evidence" value="ECO:0007669"/>
    <property type="project" value="TreeGrafter"/>
</dbReference>
<dbReference type="AlphaFoldDB" id="A0AAJ0BUN1"/>
<evidence type="ECO:0000313" key="7">
    <source>
        <dbReference type="EMBL" id="KAK1762321.1"/>
    </source>
</evidence>
<dbReference type="SUPFAM" id="SSF144083">
    <property type="entry name" value="Magnesium transport protein CorA, transmembrane region"/>
    <property type="match status" value="1"/>
</dbReference>
<keyword evidence="8" id="KW-1185">Reference proteome</keyword>